<dbReference type="Pfam" id="PF00913">
    <property type="entry name" value="Trypan_glycop"/>
    <property type="match status" value="1"/>
</dbReference>
<evidence type="ECO:0000256" key="5">
    <source>
        <dbReference type="ARBA" id="ARBA00023180"/>
    </source>
</evidence>
<comment type="caution">
    <text evidence="9">The sequence shown here is derived from an EMBL/GenBank/DDBJ whole genome shotgun (WGS) entry which is preliminary data.</text>
</comment>
<proteinExistence type="predicted"/>
<dbReference type="GO" id="GO:0042783">
    <property type="term" value="P:symbiont-mediated evasion of host immune response"/>
    <property type="evidence" value="ECO:0007669"/>
    <property type="project" value="InterPro"/>
</dbReference>
<dbReference type="InterPro" id="IPR001812">
    <property type="entry name" value="Trypano_VSG_A_N_dom"/>
</dbReference>
<keyword evidence="7" id="KW-0175">Coiled coil</keyword>
<evidence type="ECO:0000256" key="3">
    <source>
        <dbReference type="ARBA" id="ARBA00022622"/>
    </source>
</evidence>
<keyword evidence="5" id="KW-0325">Glycoprotein</keyword>
<dbReference type="Proteomes" id="UP000000702">
    <property type="component" value="Unassembled WGS sequence"/>
</dbReference>
<organism evidence="9 10">
    <name type="scientific">Trypanosoma congolense (strain IL3000)</name>
    <dbReference type="NCBI Taxonomy" id="1068625"/>
    <lineage>
        <taxon>Eukaryota</taxon>
        <taxon>Discoba</taxon>
        <taxon>Euglenozoa</taxon>
        <taxon>Kinetoplastea</taxon>
        <taxon>Metakinetoplastina</taxon>
        <taxon>Trypanosomatida</taxon>
        <taxon>Trypanosomatidae</taxon>
        <taxon>Trypanosoma</taxon>
        <taxon>Nannomonas</taxon>
    </lineage>
</organism>
<keyword evidence="6" id="KW-0449">Lipoprotein</keyword>
<dbReference type="SUPFAM" id="SSF58087">
    <property type="entry name" value="Variant surface glycoprotein (N-terminal domain)"/>
    <property type="match status" value="1"/>
</dbReference>
<evidence type="ECO:0000256" key="4">
    <source>
        <dbReference type="ARBA" id="ARBA00023136"/>
    </source>
</evidence>
<dbReference type="Gene3D" id="3.90.150.10">
    <property type="entry name" value="Variant Surface Glycoprotein, subunit A domain 1"/>
    <property type="match status" value="1"/>
</dbReference>
<reference evidence="10" key="1">
    <citation type="submission" date="2011-07" db="EMBL/GenBank/DDBJ databases">
        <title>Divergent evolution of antigenic variation in African trypanosomes.</title>
        <authorList>
            <person name="Jackson A.P."/>
            <person name="Berry A."/>
            <person name="Allison H.C."/>
            <person name="Burton P."/>
            <person name="Anderson J."/>
            <person name="Aslett M."/>
            <person name="Brown R."/>
            <person name="Corton N."/>
            <person name="Harris D."/>
            <person name="Hauser H."/>
            <person name="Gamble J."/>
            <person name="Gilderthorp R."/>
            <person name="McQuillan J."/>
            <person name="Quail M.A."/>
            <person name="Sanders M."/>
            <person name="Van Tonder A."/>
            <person name="Ginger M.L."/>
            <person name="Donelson J.E."/>
            <person name="Field M.C."/>
            <person name="Barry J.D."/>
            <person name="Berriman M."/>
            <person name="Hertz-Fowler C."/>
        </authorList>
    </citation>
    <scope>NUCLEOTIDE SEQUENCE [LARGE SCALE GENOMIC DNA]</scope>
    <source>
        <strain evidence="10">IL3000</strain>
    </source>
</reference>
<comment type="subcellular location">
    <subcellularLocation>
        <location evidence="1">Cell membrane</location>
        <topology evidence="1">Lipid-anchor</topology>
        <topology evidence="1">GPI-anchor</topology>
    </subcellularLocation>
</comment>
<feature type="coiled-coil region" evidence="7">
    <location>
        <begin position="30"/>
        <end position="57"/>
    </location>
</feature>
<evidence type="ECO:0000256" key="6">
    <source>
        <dbReference type="ARBA" id="ARBA00023288"/>
    </source>
</evidence>
<keyword evidence="4" id="KW-0472">Membrane</keyword>
<keyword evidence="2" id="KW-1003">Cell membrane</keyword>
<evidence type="ECO:0000313" key="9">
    <source>
        <dbReference type="EMBL" id="CCD12006.1"/>
    </source>
</evidence>
<sequence>MKLLDWQSKFIQSKPKGSGSEACKITGLLFRQVRKEIDKARAELEKLEKEASKAAAFAASSAGRLDEFITVFANAKWSEGGRKFCLGKDKAATTEELKDFFRENDFSEESLVDISKQTNDKE</sequence>
<dbReference type="GO" id="GO:0005886">
    <property type="term" value="C:plasma membrane"/>
    <property type="evidence" value="ECO:0007669"/>
    <property type="project" value="UniProtKB-SubCell"/>
</dbReference>
<keyword evidence="10" id="KW-1185">Reference proteome</keyword>
<name>F9W4B7_TRYCI</name>
<evidence type="ECO:0000256" key="1">
    <source>
        <dbReference type="ARBA" id="ARBA00004609"/>
    </source>
</evidence>
<dbReference type="GO" id="GO:0098552">
    <property type="term" value="C:side of membrane"/>
    <property type="evidence" value="ECO:0007669"/>
    <property type="project" value="UniProtKB-KW"/>
</dbReference>
<feature type="domain" description="Trypanosome variant surface glycoprotein A-type N-terminal" evidence="8">
    <location>
        <begin position="21"/>
        <end position="94"/>
    </location>
</feature>
<protein>
    <recommendedName>
        <fullName evidence="8">Trypanosome variant surface glycoprotein A-type N-terminal domain-containing protein</fullName>
    </recommendedName>
</protein>
<dbReference type="AlphaFoldDB" id="F9W4B7"/>
<evidence type="ECO:0000259" key="8">
    <source>
        <dbReference type="Pfam" id="PF00913"/>
    </source>
</evidence>
<gene>
    <name evidence="9" type="ORF">TCIL3000_0_29310</name>
</gene>
<keyword evidence="3" id="KW-0336">GPI-anchor</keyword>
<evidence type="ECO:0000313" key="10">
    <source>
        <dbReference type="Proteomes" id="UP000000702"/>
    </source>
</evidence>
<dbReference type="EMBL" id="CAEQ01000538">
    <property type="protein sequence ID" value="CCD12006.1"/>
    <property type="molecule type" value="Genomic_DNA"/>
</dbReference>
<evidence type="ECO:0000256" key="7">
    <source>
        <dbReference type="SAM" id="Coils"/>
    </source>
</evidence>
<accession>F9W4B7</accession>
<evidence type="ECO:0000256" key="2">
    <source>
        <dbReference type="ARBA" id="ARBA00022475"/>
    </source>
</evidence>
<reference evidence="9 10" key="2">
    <citation type="journal article" date="2012" name="Proc. Natl. Acad. Sci. U.S.A.">
        <title>Antigenic diversity is generated by distinct evolutionary mechanisms in African trypanosome species.</title>
        <authorList>
            <person name="Jackson A.P."/>
            <person name="Berry A."/>
            <person name="Aslett M."/>
            <person name="Allison H.C."/>
            <person name="Burton P."/>
            <person name="Vavrova-Anderson J."/>
            <person name="Brown R."/>
            <person name="Browne H."/>
            <person name="Corton N."/>
            <person name="Hauser H."/>
            <person name="Gamble J."/>
            <person name="Gilderthorp R."/>
            <person name="Marcello L."/>
            <person name="McQuillan J."/>
            <person name="Otto T.D."/>
            <person name="Quail M.A."/>
            <person name="Sanders M.J."/>
            <person name="van Tonder A."/>
            <person name="Ginger M.L."/>
            <person name="Field M.C."/>
            <person name="Barry J.D."/>
            <person name="Hertz-Fowler C."/>
            <person name="Berriman M."/>
        </authorList>
    </citation>
    <scope>NUCLEOTIDE SEQUENCE [LARGE SCALE GENOMIC DNA]</scope>
    <source>
        <strain evidence="9 10">IL3000</strain>
    </source>
</reference>